<organism evidence="5 6">
    <name type="scientific">Modestobacter italicus (strain DSM 44449 / CECT 9708 / BC 501)</name>
    <dbReference type="NCBI Taxonomy" id="2732864"/>
    <lineage>
        <taxon>Bacteria</taxon>
        <taxon>Bacillati</taxon>
        <taxon>Actinomycetota</taxon>
        <taxon>Actinomycetes</taxon>
        <taxon>Geodermatophilales</taxon>
        <taxon>Geodermatophilaceae</taxon>
        <taxon>Modestobacter</taxon>
    </lineage>
</organism>
<dbReference type="GO" id="GO:0030145">
    <property type="term" value="F:manganese ion binding"/>
    <property type="evidence" value="ECO:0007669"/>
    <property type="project" value="TreeGrafter"/>
</dbReference>
<dbReference type="InterPro" id="IPR006035">
    <property type="entry name" value="Ureohydrolase"/>
</dbReference>
<dbReference type="GO" id="GO:0004053">
    <property type="term" value="F:arginase activity"/>
    <property type="evidence" value="ECO:0007669"/>
    <property type="project" value="UniProtKB-EC"/>
</dbReference>
<protein>
    <submittedName>
        <fullName evidence="5">Arginase</fullName>
        <ecNumber evidence="5">3.5.3.1</ecNumber>
    </submittedName>
</protein>
<dbReference type="EMBL" id="FO203431">
    <property type="protein sequence ID" value="CCH88587.1"/>
    <property type="molecule type" value="Genomic_DNA"/>
</dbReference>
<evidence type="ECO:0000256" key="1">
    <source>
        <dbReference type="ARBA" id="ARBA00022723"/>
    </source>
</evidence>
<dbReference type="InterPro" id="IPR023696">
    <property type="entry name" value="Ureohydrolase_dom_sf"/>
</dbReference>
<dbReference type="PROSITE" id="PS51409">
    <property type="entry name" value="ARGINASE_2"/>
    <property type="match status" value="1"/>
</dbReference>
<proteinExistence type="inferred from homology"/>
<sequence>MELLVVPYHLDERLDPFDLGVPADREVTAELPPGDPWSRMAALYEQVADAVGGGGVVVASGDCTTGLGVLAGLQRAGRDPAVVWFDAHADFHTAATTTSGYLGGMPLALAVGRGDLALPAALGLRPVAEDRVVLVDARDTDPGEHQLLSGSAVTRTTVAELTGVVPDGDLYVHVDVDVSTPAEVPDLLYPAAGGVRVDELLTAVRALVATGRVVALGLAATWHHTAAARPEHAALVRGLLAAAP</sequence>
<dbReference type="Proteomes" id="UP000006461">
    <property type="component" value="Chromosome"/>
</dbReference>
<dbReference type="eggNOG" id="COG0010">
    <property type="taxonomic scope" value="Bacteria"/>
</dbReference>
<dbReference type="HOGENOM" id="CLU_1137031_0_0_11"/>
<reference evidence="5 6" key="1">
    <citation type="journal article" date="2012" name="J. Bacteriol.">
        <title>Genome Sequence of Radiation-Resistant Modestobacter marinus Strain BC501, a Representative Actinobacterium That Thrives on Calcareous Stone Surfaces.</title>
        <authorList>
            <person name="Normand P."/>
            <person name="Gury J."/>
            <person name="Pujic P."/>
            <person name="Chouaia B."/>
            <person name="Crotti E."/>
            <person name="Brusetti L."/>
            <person name="Daffonchio D."/>
            <person name="Vacherie B."/>
            <person name="Barbe V."/>
            <person name="Medigue C."/>
            <person name="Calteau A."/>
            <person name="Ghodhbane-Gtari F."/>
            <person name="Essoussi I."/>
            <person name="Nouioui I."/>
            <person name="Abbassi-Ghozzi I."/>
            <person name="Gtari M."/>
        </authorList>
    </citation>
    <scope>NUCLEOTIDE SEQUENCE [LARGE SCALE GENOMIC DNA]</scope>
    <source>
        <strain evidence="6">BC 501</strain>
    </source>
</reference>
<name>I4EYX4_MODI5</name>
<dbReference type="EC" id="3.5.3.1" evidence="5"/>
<accession>I4EYX4</accession>
<evidence type="ECO:0000313" key="5">
    <source>
        <dbReference type="EMBL" id="CCH88587.1"/>
    </source>
</evidence>
<dbReference type="Gene3D" id="3.40.800.10">
    <property type="entry name" value="Ureohydrolase domain"/>
    <property type="match status" value="1"/>
</dbReference>
<evidence type="ECO:0000256" key="4">
    <source>
        <dbReference type="PROSITE-ProRule" id="PRU00742"/>
    </source>
</evidence>
<comment type="similarity">
    <text evidence="4">Belongs to the arginase family.</text>
</comment>
<dbReference type="SUPFAM" id="SSF52768">
    <property type="entry name" value="Arginase/deacetylase"/>
    <property type="match status" value="1"/>
</dbReference>
<keyword evidence="6" id="KW-1185">Reference proteome</keyword>
<evidence type="ECO:0000256" key="2">
    <source>
        <dbReference type="ARBA" id="ARBA00022801"/>
    </source>
</evidence>
<dbReference type="GO" id="GO:0005737">
    <property type="term" value="C:cytoplasm"/>
    <property type="evidence" value="ECO:0007669"/>
    <property type="project" value="TreeGrafter"/>
</dbReference>
<keyword evidence="1" id="KW-0479">Metal-binding</keyword>
<dbReference type="PRINTS" id="PR00116">
    <property type="entry name" value="ARGINASE"/>
</dbReference>
<evidence type="ECO:0000256" key="3">
    <source>
        <dbReference type="ARBA" id="ARBA00023211"/>
    </source>
</evidence>
<dbReference type="PANTHER" id="PTHR43782">
    <property type="entry name" value="ARGINASE"/>
    <property type="match status" value="1"/>
</dbReference>
<dbReference type="KEGG" id="mmar:MODMU_3163"/>
<dbReference type="OMA" id="VWIHIDW"/>
<dbReference type="STRING" id="477641.MODMU_3163"/>
<dbReference type="Pfam" id="PF00491">
    <property type="entry name" value="Arginase"/>
    <property type="match status" value="1"/>
</dbReference>
<dbReference type="PATRIC" id="fig|477641.3.peg.3000"/>
<keyword evidence="3" id="KW-0464">Manganese</keyword>
<dbReference type="PANTHER" id="PTHR43782:SF3">
    <property type="entry name" value="ARGINASE"/>
    <property type="match status" value="1"/>
</dbReference>
<gene>
    <name evidence="5" type="ordered locus">MODMU_3163</name>
</gene>
<dbReference type="AlphaFoldDB" id="I4EYX4"/>
<keyword evidence="2 5" id="KW-0378">Hydrolase</keyword>
<evidence type="ECO:0000313" key="6">
    <source>
        <dbReference type="Proteomes" id="UP000006461"/>
    </source>
</evidence>